<name>A0A969PR17_9BACI</name>
<keyword evidence="3" id="KW-1185">Reference proteome</keyword>
<evidence type="ECO:0000259" key="1">
    <source>
        <dbReference type="Pfam" id="PF11181"/>
    </source>
</evidence>
<organism evidence="2 3">
    <name type="scientific">Alkalicoccus luteus</name>
    <dbReference type="NCBI Taxonomy" id="1237094"/>
    <lineage>
        <taxon>Bacteria</taxon>
        <taxon>Bacillati</taxon>
        <taxon>Bacillota</taxon>
        <taxon>Bacilli</taxon>
        <taxon>Bacillales</taxon>
        <taxon>Bacillaceae</taxon>
        <taxon>Alkalicoccus</taxon>
    </lineage>
</organism>
<protein>
    <submittedName>
        <fullName evidence="2">General stress protein</fullName>
    </submittedName>
</protein>
<feature type="domain" description="General stress protein 17M-like" evidence="1">
    <location>
        <begin position="5"/>
        <end position="99"/>
    </location>
</feature>
<gene>
    <name evidence="2" type="ORF">HCN83_14830</name>
</gene>
<dbReference type="Proteomes" id="UP000752012">
    <property type="component" value="Unassembled WGS sequence"/>
</dbReference>
<dbReference type="AlphaFoldDB" id="A0A969PR17"/>
<dbReference type="Pfam" id="PF11181">
    <property type="entry name" value="YflT"/>
    <property type="match status" value="1"/>
</dbReference>
<reference evidence="2 3" key="1">
    <citation type="submission" date="2020-03" db="EMBL/GenBank/DDBJ databases">
        <title>Assessment of the enzymatic potential of alkaline-tolerant lipase obtained from Bacillus luteus H11 (technogenic soil) for the bioremediation of saline soils contaminated with petroleum substances.</title>
        <authorList>
            <person name="Kalwasinska A."/>
        </authorList>
    </citation>
    <scope>NUCLEOTIDE SEQUENCE [LARGE SCALE GENOMIC DNA]</scope>
    <source>
        <strain evidence="2 3">H11</strain>
    </source>
</reference>
<dbReference type="InterPro" id="IPR025889">
    <property type="entry name" value="GSP17M-like_dom"/>
</dbReference>
<accession>A0A969PR17</accession>
<evidence type="ECO:0000313" key="2">
    <source>
        <dbReference type="EMBL" id="NJP38840.1"/>
    </source>
</evidence>
<proteinExistence type="predicted"/>
<dbReference type="EMBL" id="JAATHJ010000032">
    <property type="protein sequence ID" value="NJP38840.1"/>
    <property type="molecule type" value="Genomic_DNA"/>
</dbReference>
<comment type="caution">
    <text evidence="2">The sequence shown here is derived from an EMBL/GenBank/DDBJ whole genome shotgun (WGS) entry which is preliminary data.</text>
</comment>
<sequence>MQPIFKEFHNDQDVIEAIQSLKSKNINEDDIYIITHDEDRTDRIADNAEANTIGLDEETLGTAARNIFRKKGDELRAKLEELGFEEYHAEELEEKLDEGKVLVVVQNAPEGFDIY</sequence>
<evidence type="ECO:0000313" key="3">
    <source>
        <dbReference type="Proteomes" id="UP000752012"/>
    </source>
</evidence>
<dbReference type="RefSeq" id="WP_168008723.1">
    <property type="nucleotide sequence ID" value="NZ_JAATHJ010000032.1"/>
</dbReference>